<dbReference type="GO" id="GO:0016787">
    <property type="term" value="F:hydrolase activity"/>
    <property type="evidence" value="ECO:0007669"/>
    <property type="project" value="UniProtKB-KW"/>
</dbReference>
<evidence type="ECO:0000313" key="13">
    <source>
        <dbReference type="Proteomes" id="UP000579281"/>
    </source>
</evidence>
<evidence type="ECO:0000256" key="3">
    <source>
        <dbReference type="ARBA" id="ARBA00022544"/>
    </source>
</evidence>
<dbReference type="Pfam" id="PF07486">
    <property type="entry name" value="Hydrolase_2"/>
    <property type="match status" value="1"/>
</dbReference>
<gene>
    <name evidence="12" type="ORF">HNQ80_003230</name>
</gene>
<dbReference type="RefSeq" id="WP_243183314.1">
    <property type="nucleotide sequence ID" value="NZ_JACHEN010000020.1"/>
</dbReference>
<evidence type="ECO:0000313" key="12">
    <source>
        <dbReference type="EMBL" id="MBB6217124.1"/>
    </source>
</evidence>
<evidence type="ECO:0000256" key="2">
    <source>
        <dbReference type="ARBA" id="ARBA00018364"/>
    </source>
</evidence>
<evidence type="ECO:0000256" key="5">
    <source>
        <dbReference type="ARBA" id="ARBA00022801"/>
    </source>
</evidence>
<evidence type="ECO:0000256" key="6">
    <source>
        <dbReference type="ARBA" id="ARBA00022969"/>
    </source>
</evidence>
<dbReference type="SUPFAM" id="SSF47090">
    <property type="entry name" value="PGBD-like"/>
    <property type="match status" value="2"/>
</dbReference>
<keyword evidence="9" id="KW-0472">Membrane</keyword>
<evidence type="ECO:0000256" key="9">
    <source>
        <dbReference type="SAM" id="Phobius"/>
    </source>
</evidence>
<dbReference type="AlphaFoldDB" id="A0A841KTU5"/>
<evidence type="ECO:0000259" key="10">
    <source>
        <dbReference type="Pfam" id="PF01471"/>
    </source>
</evidence>
<keyword evidence="5" id="KW-0378">Hydrolase</keyword>
<dbReference type="GO" id="GO:0009847">
    <property type="term" value="P:spore germination"/>
    <property type="evidence" value="ECO:0007669"/>
    <property type="project" value="UniProtKB-UniRule"/>
</dbReference>
<dbReference type="InterPro" id="IPR002477">
    <property type="entry name" value="Peptidoglycan-bd-like"/>
</dbReference>
<sequence length="296" mass="32063">MKKVAKIVCFALMITFVFSMIFIETIFAGSLSWGSRGNEVRQVQTKLKQWGYYTGAVDGVFGAGTYRAVVQFQRKNGLNADGKVGPATKRAIGISTTTTSVKVDETVRAAQRKLKQWGYYAGAIDGIYGSRTGDAIKRFQRKNGLTADGIIGAQTKKALGLPTGGTTTAYAPTSRGVSRNDDVRLLAMAIHGEARGEPYAGQVAVGAVILNRVRHPSFPNSIAGVIYQPLAFTAVDDGQIYLSPNDTSFKAARDALNGWDPTGGAIYYWNPATATSKWIWTRTPTVKIGKHWFAHN</sequence>
<reference evidence="12 13" key="1">
    <citation type="submission" date="2020-08" db="EMBL/GenBank/DDBJ databases">
        <title>Genomic Encyclopedia of Type Strains, Phase IV (KMG-IV): sequencing the most valuable type-strain genomes for metagenomic binning, comparative biology and taxonomic classification.</title>
        <authorList>
            <person name="Goeker M."/>
        </authorList>
    </citation>
    <scope>NUCLEOTIDE SEQUENCE [LARGE SCALE GENOMIC DNA]</scope>
    <source>
        <strain evidence="12 13">DSM 103526</strain>
    </source>
</reference>
<evidence type="ECO:0000256" key="1">
    <source>
        <dbReference type="ARBA" id="ARBA00007010"/>
    </source>
</evidence>
<evidence type="ECO:0000256" key="4">
    <source>
        <dbReference type="ARBA" id="ARBA00022729"/>
    </source>
</evidence>
<keyword evidence="6" id="KW-0749">Sporulation</keyword>
<dbReference type="GO" id="GO:0030435">
    <property type="term" value="P:sporulation resulting in formation of a cellular spore"/>
    <property type="evidence" value="ECO:0007669"/>
    <property type="project" value="UniProtKB-KW"/>
</dbReference>
<dbReference type="InterPro" id="IPR036365">
    <property type="entry name" value="PGBD-like_sf"/>
</dbReference>
<keyword evidence="4" id="KW-0732">Signal</keyword>
<proteinExistence type="inferred from homology"/>
<dbReference type="NCBIfam" id="TIGR02869">
    <property type="entry name" value="spore_SleB"/>
    <property type="match status" value="1"/>
</dbReference>
<dbReference type="Gene3D" id="1.10.10.2520">
    <property type="entry name" value="Cell wall hydrolase SleB, domain 1"/>
    <property type="match status" value="1"/>
</dbReference>
<dbReference type="Pfam" id="PF01471">
    <property type="entry name" value="PG_binding_1"/>
    <property type="match status" value="2"/>
</dbReference>
<organism evidence="12 13">
    <name type="scientific">Anaerosolibacter carboniphilus</name>
    <dbReference type="NCBI Taxonomy" id="1417629"/>
    <lineage>
        <taxon>Bacteria</taxon>
        <taxon>Bacillati</taxon>
        <taxon>Bacillota</taxon>
        <taxon>Clostridia</taxon>
        <taxon>Peptostreptococcales</taxon>
        <taxon>Thermotaleaceae</taxon>
        <taxon>Anaerosolibacter</taxon>
    </lineage>
</organism>
<feature type="domain" description="Peptidoglycan binding-like" evidence="10">
    <location>
        <begin position="105"/>
        <end position="159"/>
    </location>
</feature>
<name>A0A841KTU5_9FIRM</name>
<dbReference type="InterPro" id="IPR036366">
    <property type="entry name" value="PGBDSf"/>
</dbReference>
<evidence type="ECO:0000259" key="11">
    <source>
        <dbReference type="Pfam" id="PF07486"/>
    </source>
</evidence>
<comment type="caution">
    <text evidence="12">The sequence shown here is derived from an EMBL/GenBank/DDBJ whole genome shotgun (WGS) entry which is preliminary data.</text>
</comment>
<keyword evidence="3" id="KW-0309">Germination</keyword>
<dbReference type="EMBL" id="JACHEN010000020">
    <property type="protein sequence ID" value="MBB6217124.1"/>
    <property type="molecule type" value="Genomic_DNA"/>
</dbReference>
<dbReference type="InterPro" id="IPR011105">
    <property type="entry name" value="Cell_wall_hydrolase_SleB"/>
</dbReference>
<feature type="domain" description="Peptidoglycan binding-like" evidence="10">
    <location>
        <begin position="36"/>
        <end position="92"/>
    </location>
</feature>
<dbReference type="Gene3D" id="1.10.101.10">
    <property type="entry name" value="PGBD-like superfamily/PGBD"/>
    <property type="match status" value="2"/>
</dbReference>
<dbReference type="PANTHER" id="PTHR41533">
    <property type="entry name" value="L,D-TRANSPEPTIDASE HI_1667-RELATED"/>
    <property type="match status" value="1"/>
</dbReference>
<dbReference type="InterPro" id="IPR042047">
    <property type="entry name" value="SleB_dom1"/>
</dbReference>
<keyword evidence="9" id="KW-1133">Transmembrane helix</keyword>
<dbReference type="Proteomes" id="UP000579281">
    <property type="component" value="Unassembled WGS sequence"/>
</dbReference>
<dbReference type="Gene3D" id="6.20.240.60">
    <property type="match status" value="1"/>
</dbReference>
<dbReference type="GO" id="GO:0071555">
    <property type="term" value="P:cell wall organization"/>
    <property type="evidence" value="ECO:0007669"/>
    <property type="project" value="UniProtKB-KW"/>
</dbReference>
<comment type="similarity">
    <text evidence="1">Belongs to the SleB family.</text>
</comment>
<dbReference type="InterPro" id="IPR014224">
    <property type="entry name" value="Spore_cortex_SleB"/>
</dbReference>
<accession>A0A841KTU5</accession>
<keyword evidence="13" id="KW-1185">Reference proteome</keyword>
<feature type="domain" description="Cell wall hydrolase SleB" evidence="11">
    <location>
        <begin position="196"/>
        <end position="294"/>
    </location>
</feature>
<keyword evidence="9" id="KW-0812">Transmembrane</keyword>
<dbReference type="PANTHER" id="PTHR41533:SF2">
    <property type="entry name" value="BLR7131 PROTEIN"/>
    <property type="match status" value="1"/>
</dbReference>
<keyword evidence="7" id="KW-0961">Cell wall biogenesis/degradation</keyword>
<evidence type="ECO:0000256" key="8">
    <source>
        <dbReference type="NCBIfam" id="TIGR02869"/>
    </source>
</evidence>
<evidence type="ECO:0000256" key="7">
    <source>
        <dbReference type="ARBA" id="ARBA00023316"/>
    </source>
</evidence>
<dbReference type="InterPro" id="IPR052905">
    <property type="entry name" value="LD-transpeptidase_YkuD-like"/>
</dbReference>
<feature type="transmembrane region" description="Helical" evidence="9">
    <location>
        <begin position="7"/>
        <end position="30"/>
    </location>
</feature>
<protein>
    <recommendedName>
        <fullName evidence="2 8">Spore cortex-lytic enzyme</fullName>
    </recommendedName>
</protein>